<organism evidence="1 2">
    <name type="scientific">Rhizophagus clarus</name>
    <dbReference type="NCBI Taxonomy" id="94130"/>
    <lineage>
        <taxon>Eukaryota</taxon>
        <taxon>Fungi</taxon>
        <taxon>Fungi incertae sedis</taxon>
        <taxon>Mucoromycota</taxon>
        <taxon>Glomeromycotina</taxon>
        <taxon>Glomeromycetes</taxon>
        <taxon>Glomerales</taxon>
        <taxon>Glomeraceae</taxon>
        <taxon>Rhizophagus</taxon>
    </lineage>
</organism>
<dbReference type="Proteomes" id="UP000247702">
    <property type="component" value="Unassembled WGS sequence"/>
</dbReference>
<keyword evidence="2" id="KW-1185">Reference proteome</keyword>
<accession>A0A2Z6QTP2</accession>
<evidence type="ECO:0008006" key="3">
    <source>
        <dbReference type="Google" id="ProtNLM"/>
    </source>
</evidence>
<name>A0A2Z6QTP2_9GLOM</name>
<evidence type="ECO:0000313" key="1">
    <source>
        <dbReference type="EMBL" id="GBB84078.1"/>
    </source>
</evidence>
<proteinExistence type="predicted"/>
<evidence type="ECO:0000313" key="2">
    <source>
        <dbReference type="Proteomes" id="UP000247702"/>
    </source>
</evidence>
<dbReference type="EMBL" id="BEXD01000081">
    <property type="protein sequence ID" value="GBB84078.1"/>
    <property type="molecule type" value="Genomic_DNA"/>
</dbReference>
<protein>
    <recommendedName>
        <fullName evidence="3">Endonuclease/exonuclease/phosphatase domain-containing protein</fullName>
    </recommendedName>
</protein>
<reference evidence="1 2" key="1">
    <citation type="submission" date="2017-11" db="EMBL/GenBank/DDBJ databases">
        <title>The genome of Rhizophagus clarus HR1 reveals common genetic basis of auxotrophy among arbuscular mycorrhizal fungi.</title>
        <authorList>
            <person name="Kobayashi Y."/>
        </authorList>
    </citation>
    <scope>NUCLEOTIDE SEQUENCE [LARGE SCALE GENOMIC DNA]</scope>
    <source>
        <strain evidence="1 2">HR1</strain>
    </source>
</reference>
<dbReference type="AlphaFoldDB" id="A0A2Z6QTP2"/>
<gene>
    <name evidence="1" type="ORF">RclHR1_10700006</name>
</gene>
<sequence>MGSHRFFIKKLGLKPFKNNPEMITVFITVKDFDMCKRLKDVWSIEINCSLYQFAPAHATEKDIAPKKKYSGKFIGFDDQTTPAAVQKAYIVQNSLHFNTYRITRSPRNYNINWSERNKKLAKMPTVRAPSPDKKVTIMHNEVKQQIQISQKEHYNELLLHSKHKLKNAKCYASKSPYSSQYSTPPKCTTGSNASSLGKRKNTITTVHSVHEDYKTTIDNPSISNSSNFSTEHNNGIVEGLVRLEPLDQGWDLNTLVPIDDNTTLNISLSDHRDIDIFLQRARVIFNDNFANNLDYSVNFINLIIDFYNLNRLIIHPQKLDLLTIWYQEHNFDFMGIAETNTDYMDLQYWLKEYDNCSYELRDSSKHKDKPKGSEVGLLIYDKWRSNDPNLKIDTRIDHIWIPRHITPSLRFAHHQETHTLTDSDHDIVTIKLYALDFFPVAFKYTQPTTPHNNNFRDLSINTKEITADN</sequence>
<comment type="caution">
    <text evidence="1">The sequence shown here is derived from an EMBL/GenBank/DDBJ whole genome shotgun (WGS) entry which is preliminary data.</text>
</comment>